<evidence type="ECO:0000313" key="2">
    <source>
        <dbReference type="EMBL" id="KAF6833062.1"/>
    </source>
</evidence>
<protein>
    <submittedName>
        <fullName evidence="2">Uncharacterized protein</fullName>
    </submittedName>
</protein>
<reference evidence="2" key="1">
    <citation type="journal article" date="2020" name="Phytopathology">
        <title>Genome Sequence Resources of Colletotrichum truncatum, C. plurivorum, C. musicola, and C. sojae: Four Species Pathogenic to Soybean (Glycine max).</title>
        <authorList>
            <person name="Rogerio F."/>
            <person name="Boufleur T.R."/>
            <person name="Ciampi-Guillardi M."/>
            <person name="Sukno S.A."/>
            <person name="Thon M.R."/>
            <person name="Massola Junior N.S."/>
            <person name="Baroncelli R."/>
        </authorList>
    </citation>
    <scope>NUCLEOTIDE SEQUENCE</scope>
    <source>
        <strain evidence="2">LFN00145</strain>
    </source>
</reference>
<name>A0A8H6KK95_9PEZI</name>
<accession>A0A8H6KK95</accession>
<feature type="region of interest" description="Disordered" evidence="1">
    <location>
        <begin position="1"/>
        <end position="27"/>
    </location>
</feature>
<comment type="caution">
    <text evidence="2">The sequence shown here is derived from an EMBL/GenBank/DDBJ whole genome shotgun (WGS) entry which is preliminary data.</text>
</comment>
<dbReference type="Proteomes" id="UP000654918">
    <property type="component" value="Unassembled WGS sequence"/>
</dbReference>
<evidence type="ECO:0000313" key="3">
    <source>
        <dbReference type="Proteomes" id="UP000654918"/>
    </source>
</evidence>
<organism evidence="2 3">
    <name type="scientific">Colletotrichum plurivorum</name>
    <dbReference type="NCBI Taxonomy" id="2175906"/>
    <lineage>
        <taxon>Eukaryota</taxon>
        <taxon>Fungi</taxon>
        <taxon>Dikarya</taxon>
        <taxon>Ascomycota</taxon>
        <taxon>Pezizomycotina</taxon>
        <taxon>Sordariomycetes</taxon>
        <taxon>Hypocreomycetidae</taxon>
        <taxon>Glomerellales</taxon>
        <taxon>Glomerellaceae</taxon>
        <taxon>Colletotrichum</taxon>
        <taxon>Colletotrichum orchidearum species complex</taxon>
    </lineage>
</organism>
<dbReference type="AlphaFoldDB" id="A0A8H6KK95"/>
<evidence type="ECO:0000256" key="1">
    <source>
        <dbReference type="SAM" id="MobiDB-lite"/>
    </source>
</evidence>
<gene>
    <name evidence="2" type="ORF">CPLU01_05741</name>
</gene>
<keyword evidence="3" id="KW-1185">Reference proteome</keyword>
<dbReference type="EMBL" id="WIGO01000062">
    <property type="protein sequence ID" value="KAF6833062.1"/>
    <property type="molecule type" value="Genomic_DNA"/>
</dbReference>
<proteinExistence type="predicted"/>
<sequence length="132" mass="14325">MHLQTPASLDHLEMSGSPEFKEPSHATHTTRRTTLHYCVALGCPASPDFDPRYPITALPFPRSALAGLIPGSFGDALRLCCSNLPVAVRRANTLRRCPRTTSPSDSGRAGVYGARLSDSRVTKDVTKKVFCN</sequence>